<name>A0ABN6ESR5_9BACT</name>
<gene>
    <name evidence="1" type="ORF">PSDVSF_13330</name>
</gene>
<evidence type="ECO:0000313" key="2">
    <source>
        <dbReference type="Proteomes" id="UP001053296"/>
    </source>
</evidence>
<dbReference type="EMBL" id="AP024485">
    <property type="protein sequence ID" value="BCS88091.1"/>
    <property type="molecule type" value="Genomic_DNA"/>
</dbReference>
<evidence type="ECO:0000313" key="1">
    <source>
        <dbReference type="EMBL" id="BCS88091.1"/>
    </source>
</evidence>
<reference evidence="1" key="1">
    <citation type="journal article" date="2022" name="Arch. Microbiol.">
        <title>Pseudodesulfovibrio sediminis sp. nov., a mesophilic and neutrophilic sulfate-reducing bacterium isolated from sediment of a brackish lake.</title>
        <authorList>
            <person name="Takahashi A."/>
            <person name="Kojima H."/>
            <person name="Watanabe M."/>
            <person name="Fukui M."/>
        </authorList>
    </citation>
    <scope>NUCLEOTIDE SEQUENCE</scope>
    <source>
        <strain evidence="1">SF6</strain>
    </source>
</reference>
<protein>
    <submittedName>
        <fullName evidence="1">Uncharacterized protein</fullName>
    </submittedName>
</protein>
<organism evidence="1 2">
    <name type="scientific">Pseudodesulfovibrio sediminis</name>
    <dbReference type="NCBI Taxonomy" id="2810563"/>
    <lineage>
        <taxon>Bacteria</taxon>
        <taxon>Pseudomonadati</taxon>
        <taxon>Thermodesulfobacteriota</taxon>
        <taxon>Desulfovibrionia</taxon>
        <taxon>Desulfovibrionales</taxon>
        <taxon>Desulfovibrionaceae</taxon>
    </lineage>
</organism>
<sequence>MAQTVSVKEIEISRLYPGCPPDHYREYIKTVSLSDDLDRILSHIQSNTTQTLPKSKALLDGGYVVEFKIIKKSGEVETVILPGKEMPEGII</sequence>
<dbReference type="Proteomes" id="UP001053296">
    <property type="component" value="Chromosome"/>
</dbReference>
<proteinExistence type="predicted"/>
<accession>A0ABN6ESR5</accession>
<dbReference type="RefSeq" id="WP_229595437.1">
    <property type="nucleotide sequence ID" value="NZ_AP024485.1"/>
</dbReference>
<keyword evidence="2" id="KW-1185">Reference proteome</keyword>